<comment type="caution">
    <text evidence="6">The sequence shown here is derived from an EMBL/GenBank/DDBJ whole genome shotgun (WGS) entry which is preliminary data.</text>
</comment>
<dbReference type="InterPro" id="IPR013783">
    <property type="entry name" value="Ig-like_fold"/>
</dbReference>
<sequence>MRYRARRTPSVLAAATLVAAALVPAAPAAAVTNLVRVPGFETLSKGFPQCWTRFTTGKGKGKVSVSRKRHGGKRALQVKVVKKVKGTRGFTQAASCAPKTAAGARYDISFYYRSTAAGRVVLWRKSGGGDWRRWYTLGTLKKSKGFRKAKGRTAAVPPGTTRLRYSIEATGRGTLIVDDNTVTRVPPAPRPTSKPTPKPTPPPVPRSVCQTGKGALCATGSWTVQQASDEVRAMHAVVLPGSGKVLLIAGSGNSDRNFKAGKFTSQIYDPKTGAFKVINTPSDMFCAGHAHLPDGRILIMGGTGNYARGDGKSAYAGLKSSYVFDPATEKYTPAGDMVTGHWYPSATAMGNGDILSFGGYREFMDHTENSRQTEQFSWALRKWLGPEATKQYVDWGTYPGMILMQDGRLFYTGSYVFSYPKFRPKDSGFATAAIYDHRDGTITEVPGLRRPKQRDQAMSVLLPPAQDQRVLTMGGGDVNKRSNTPSGSGDEPHAHDNVDVIDLKAADPQYRPGVENLPAGKIYPSAVLLPDGKVFETGGSEYTRRDDVHEASILDPETGRFQRNIPADPVGRGYHNTAMLLPDGRVLAAGGNPASNTFDTSISIYSPSYLYKTNRPVITSAPASWGYGQTREIRTSGPIARATLIRPAAVTHSSDPNQRYVDLKITNNGTAPRLGLDPNRNLTPPGWYMLFVVNADGVPSVAKWVKVG</sequence>
<gene>
    <name evidence="6" type="ORF">GCM10010468_00870</name>
</gene>
<dbReference type="EMBL" id="BAAAUV010000001">
    <property type="protein sequence ID" value="GAA3192177.1"/>
    <property type="molecule type" value="Genomic_DNA"/>
</dbReference>
<dbReference type="PANTHER" id="PTHR32208">
    <property type="entry name" value="SECRETED PROTEIN-RELATED"/>
    <property type="match status" value="1"/>
</dbReference>
<dbReference type="Pfam" id="PF07250">
    <property type="entry name" value="Glyoxal_oxid_N"/>
    <property type="match status" value="1"/>
</dbReference>
<feature type="chain" id="PRO_5045904429" description="Glyoxal oxidase-like protein" evidence="3">
    <location>
        <begin position="31"/>
        <end position="708"/>
    </location>
</feature>
<protein>
    <recommendedName>
        <fullName evidence="8">Glyoxal oxidase-like protein</fullName>
    </recommendedName>
</protein>
<dbReference type="InterPro" id="IPR014756">
    <property type="entry name" value="Ig_E-set"/>
</dbReference>
<feature type="domain" description="Glyoxal oxidase N-terminal" evidence="4">
    <location>
        <begin position="265"/>
        <end position="596"/>
    </location>
</feature>
<dbReference type="SUPFAM" id="SSF50965">
    <property type="entry name" value="Galactose oxidase, central domain"/>
    <property type="match status" value="1"/>
</dbReference>
<organism evidence="6 7">
    <name type="scientific">Actinocorallia longicatena</name>
    <dbReference type="NCBI Taxonomy" id="111803"/>
    <lineage>
        <taxon>Bacteria</taxon>
        <taxon>Bacillati</taxon>
        <taxon>Actinomycetota</taxon>
        <taxon>Actinomycetes</taxon>
        <taxon>Streptosporangiales</taxon>
        <taxon>Thermomonosporaceae</taxon>
        <taxon>Actinocorallia</taxon>
    </lineage>
</organism>
<dbReference type="CDD" id="cd02851">
    <property type="entry name" value="E_set_GO_C"/>
    <property type="match status" value="1"/>
</dbReference>
<evidence type="ECO:0000256" key="3">
    <source>
        <dbReference type="SAM" id="SignalP"/>
    </source>
</evidence>
<feature type="signal peptide" evidence="3">
    <location>
        <begin position="1"/>
        <end position="30"/>
    </location>
</feature>
<feature type="domain" description="Galactose oxidase-like Early set" evidence="5">
    <location>
        <begin position="615"/>
        <end position="707"/>
    </location>
</feature>
<evidence type="ECO:0000256" key="2">
    <source>
        <dbReference type="SAM" id="MobiDB-lite"/>
    </source>
</evidence>
<proteinExistence type="predicted"/>
<feature type="compositionally biased region" description="Pro residues" evidence="2">
    <location>
        <begin position="186"/>
        <end position="205"/>
    </location>
</feature>
<evidence type="ECO:0000313" key="7">
    <source>
        <dbReference type="Proteomes" id="UP001501237"/>
    </source>
</evidence>
<dbReference type="Gene3D" id="2.60.40.10">
    <property type="entry name" value="Immunoglobulins"/>
    <property type="match status" value="1"/>
</dbReference>
<reference evidence="7" key="1">
    <citation type="journal article" date="2019" name="Int. J. Syst. Evol. Microbiol.">
        <title>The Global Catalogue of Microorganisms (GCM) 10K type strain sequencing project: providing services to taxonomists for standard genome sequencing and annotation.</title>
        <authorList>
            <consortium name="The Broad Institute Genomics Platform"/>
            <consortium name="The Broad Institute Genome Sequencing Center for Infectious Disease"/>
            <person name="Wu L."/>
            <person name="Ma J."/>
        </authorList>
    </citation>
    <scope>NUCLEOTIDE SEQUENCE [LARGE SCALE GENOMIC DNA]</scope>
    <source>
        <strain evidence="7">JCM 9377</strain>
    </source>
</reference>
<dbReference type="InterPro" id="IPR037293">
    <property type="entry name" value="Gal_Oxidase_central_sf"/>
</dbReference>
<dbReference type="Pfam" id="PF09118">
    <property type="entry name" value="GO-like_E_set"/>
    <property type="match status" value="1"/>
</dbReference>
<evidence type="ECO:0000259" key="5">
    <source>
        <dbReference type="Pfam" id="PF09118"/>
    </source>
</evidence>
<evidence type="ECO:0000259" key="4">
    <source>
        <dbReference type="Pfam" id="PF07250"/>
    </source>
</evidence>
<dbReference type="InterPro" id="IPR015202">
    <property type="entry name" value="GO-like_E_set"/>
</dbReference>
<dbReference type="InterPro" id="IPR009880">
    <property type="entry name" value="Glyoxal_oxidase_N"/>
</dbReference>
<dbReference type="Proteomes" id="UP001501237">
    <property type="component" value="Unassembled WGS sequence"/>
</dbReference>
<dbReference type="SUPFAM" id="SSF81296">
    <property type="entry name" value="E set domains"/>
    <property type="match status" value="1"/>
</dbReference>
<dbReference type="Gene3D" id="2.130.10.80">
    <property type="entry name" value="Galactose oxidase/kelch, beta-propeller"/>
    <property type="match status" value="1"/>
</dbReference>
<evidence type="ECO:0000256" key="1">
    <source>
        <dbReference type="ARBA" id="ARBA00022729"/>
    </source>
</evidence>
<name>A0ABP6PW12_9ACTN</name>
<keyword evidence="1 3" id="KW-0732">Signal</keyword>
<accession>A0ABP6PW12</accession>
<dbReference type="Gene3D" id="2.60.120.260">
    <property type="entry name" value="Galactose-binding domain-like"/>
    <property type="match status" value="1"/>
</dbReference>
<dbReference type="RefSeq" id="WP_344821079.1">
    <property type="nucleotide sequence ID" value="NZ_BAAAUV010000001.1"/>
</dbReference>
<evidence type="ECO:0008006" key="8">
    <source>
        <dbReference type="Google" id="ProtNLM"/>
    </source>
</evidence>
<dbReference type="PANTHER" id="PTHR32208:SF21">
    <property type="entry name" value="LOW QUALITY PROTEIN: ALDEHYDE OXIDASE GLOX-LIKE"/>
    <property type="match status" value="1"/>
</dbReference>
<evidence type="ECO:0000313" key="6">
    <source>
        <dbReference type="EMBL" id="GAA3192177.1"/>
    </source>
</evidence>
<dbReference type="InterPro" id="IPR011043">
    <property type="entry name" value="Gal_Oxase/kelch_b-propeller"/>
</dbReference>
<feature type="region of interest" description="Disordered" evidence="2">
    <location>
        <begin position="180"/>
        <end position="207"/>
    </location>
</feature>
<keyword evidence="7" id="KW-1185">Reference proteome</keyword>
<feature type="region of interest" description="Disordered" evidence="2">
    <location>
        <begin position="470"/>
        <end position="495"/>
    </location>
</feature>